<dbReference type="InterPro" id="IPR023997">
    <property type="entry name" value="TonB-dep_OMP_SusC/RagA_CS"/>
</dbReference>
<evidence type="ECO:0000256" key="2">
    <source>
        <dbReference type="SAM" id="SignalP"/>
    </source>
</evidence>
<keyword evidence="1" id="KW-0813">Transport</keyword>
<dbReference type="NCBIfam" id="TIGR04056">
    <property type="entry name" value="OMP_RagA_SusC"/>
    <property type="match status" value="1"/>
</dbReference>
<evidence type="ECO:0000259" key="3">
    <source>
        <dbReference type="Pfam" id="PF07715"/>
    </source>
</evidence>
<sequence>MKKTIFLILCILCSLGAMAQKKSITGVITDGAGESIIGASVVEVGTTNGTITDFDGKFSLTIATGAKFTVSYIGYKSQTITVGAENTYNIVLKEDTEVLDEVVITGYGGSQKRATLTTAISKLDNSVLKNAAFSNAGQSLQGSVTGLRVVNKTGQPGSEPDITLRGGATITGDNSKALIVVDGIVRNSMSDINPSDIESIQVLKDAASTAIYGARANGGVILVETKSGKEGKASVNYKFKMGVNFARKGYDFCDAHDYIYYNRLGYKRTGRTNVDTQMGYGIGNNLFDIRYLTDENANLKNEGWASMADPFYDGKTILYKDYSGELDDVVFNNSALTQDHYVNITGGNDKGTFSASLGYYKEDGQIRGTGYERFNGALNGSYKVFPFLTVKANATYSWSTQPELWIGQYEFFYRTRSQRPTWNPWNEDGTPASGFGTGDGNPDYYRDKLTSENSTNKSTYSVGFALDILPKKLVLNGNASLYRYDWQREKFNKSYQAQSSATPDNTRQAEAYVQKYNQIQLNGTLTYTDTFAEKHNLEAMLGTEYFTYDQFDFEAKTQNSPTDDIPTLNAGSTRTYTSTTKTAYRILSGFGRINYN</sequence>
<keyword evidence="1" id="KW-0472">Membrane</keyword>
<dbReference type="AlphaFoldDB" id="A0A642H4S6"/>
<dbReference type="Pfam" id="PF13715">
    <property type="entry name" value="CarbopepD_reg_2"/>
    <property type="match status" value="1"/>
</dbReference>
<dbReference type="InterPro" id="IPR037066">
    <property type="entry name" value="Plug_dom_sf"/>
</dbReference>
<dbReference type="GO" id="GO:0009279">
    <property type="term" value="C:cell outer membrane"/>
    <property type="evidence" value="ECO:0007669"/>
    <property type="project" value="UniProtKB-SubCell"/>
</dbReference>
<feature type="signal peptide" evidence="2">
    <location>
        <begin position="1"/>
        <end position="19"/>
    </location>
</feature>
<dbReference type="Gene3D" id="2.60.40.1120">
    <property type="entry name" value="Carboxypeptidase-like, regulatory domain"/>
    <property type="match status" value="1"/>
</dbReference>
<name>A0A642H4S6_BACFG</name>
<feature type="non-terminal residue" evidence="4">
    <location>
        <position position="596"/>
    </location>
</feature>
<evidence type="ECO:0000313" key="4">
    <source>
        <dbReference type="EMBL" id="KAA4956524.1"/>
    </source>
</evidence>
<dbReference type="SUPFAM" id="SSF49464">
    <property type="entry name" value="Carboxypeptidase regulatory domain-like"/>
    <property type="match status" value="1"/>
</dbReference>
<dbReference type="Pfam" id="PF07715">
    <property type="entry name" value="Plug"/>
    <property type="match status" value="1"/>
</dbReference>
<dbReference type="InterPro" id="IPR023996">
    <property type="entry name" value="TonB-dep_OMP_SusC/RagA"/>
</dbReference>
<dbReference type="NCBIfam" id="TIGR04057">
    <property type="entry name" value="SusC_RagA_signa"/>
    <property type="match status" value="1"/>
</dbReference>
<feature type="chain" id="PRO_5024911791" evidence="2">
    <location>
        <begin position="20"/>
        <end position="596"/>
    </location>
</feature>
<dbReference type="SUPFAM" id="SSF56935">
    <property type="entry name" value="Porins"/>
    <property type="match status" value="1"/>
</dbReference>
<keyword evidence="1" id="KW-0998">Cell outer membrane</keyword>
<dbReference type="FunFam" id="2.60.40.1120:FF:000003">
    <property type="entry name" value="Outer membrane protein Omp121"/>
    <property type="match status" value="1"/>
</dbReference>
<evidence type="ECO:0000256" key="1">
    <source>
        <dbReference type="PROSITE-ProRule" id="PRU01360"/>
    </source>
</evidence>
<dbReference type="InterPro" id="IPR012910">
    <property type="entry name" value="Plug_dom"/>
</dbReference>
<dbReference type="InterPro" id="IPR039426">
    <property type="entry name" value="TonB-dep_rcpt-like"/>
</dbReference>
<comment type="subcellular location">
    <subcellularLocation>
        <location evidence="1">Cell outer membrane</location>
        <topology evidence="1">Multi-pass membrane protein</topology>
    </subcellularLocation>
</comment>
<dbReference type="Gene3D" id="2.170.130.10">
    <property type="entry name" value="TonB-dependent receptor, plug domain"/>
    <property type="match status" value="1"/>
</dbReference>
<keyword evidence="1" id="KW-0812">Transmembrane</keyword>
<accession>A0A642H4S6</accession>
<comment type="caution">
    <text evidence="4">The sequence shown here is derived from an EMBL/GenBank/DDBJ whole genome shotgun (WGS) entry which is preliminary data.</text>
</comment>
<gene>
    <name evidence="4" type="ORF">F2Z98_22820</name>
</gene>
<reference evidence="4" key="1">
    <citation type="journal article" date="2019" name="Nat. Med.">
        <title>A library of human gut bacterial isolates paired with longitudinal multiomics data enables mechanistic microbiome research.</title>
        <authorList>
            <person name="Poyet M."/>
            <person name="Groussin M."/>
            <person name="Gibbons S.M."/>
            <person name="Avila-Pacheco J."/>
            <person name="Jiang X."/>
            <person name="Kearney S.M."/>
            <person name="Perrotta A.R."/>
            <person name="Berdy B."/>
            <person name="Zhao S."/>
            <person name="Lieberman T.D."/>
            <person name="Swanson P.K."/>
            <person name="Smith M."/>
            <person name="Roesemann S."/>
            <person name="Alexander J.E."/>
            <person name="Rich S.A."/>
            <person name="Livny J."/>
            <person name="Vlamakis H."/>
            <person name="Clish C."/>
            <person name="Bullock K."/>
            <person name="Deik A."/>
            <person name="Scott J."/>
            <person name="Pierce K.A."/>
            <person name="Xavier R.J."/>
            <person name="Alm E.J."/>
        </authorList>
    </citation>
    <scope>NUCLEOTIDE SEQUENCE</scope>
    <source>
        <strain evidence="4">BIOML-A56</strain>
    </source>
</reference>
<protein>
    <submittedName>
        <fullName evidence="4">SusC/RagA family TonB-linked outer membrane protein</fullName>
    </submittedName>
</protein>
<keyword evidence="1" id="KW-1134">Transmembrane beta strand</keyword>
<organism evidence="4">
    <name type="scientific">Bacteroides fragilis</name>
    <dbReference type="NCBI Taxonomy" id="817"/>
    <lineage>
        <taxon>Bacteria</taxon>
        <taxon>Pseudomonadati</taxon>
        <taxon>Bacteroidota</taxon>
        <taxon>Bacteroidia</taxon>
        <taxon>Bacteroidales</taxon>
        <taxon>Bacteroidaceae</taxon>
        <taxon>Bacteroides</taxon>
    </lineage>
</organism>
<dbReference type="EMBL" id="VWCT01000107">
    <property type="protein sequence ID" value="KAA4956524.1"/>
    <property type="molecule type" value="Genomic_DNA"/>
</dbReference>
<dbReference type="PROSITE" id="PS52016">
    <property type="entry name" value="TONB_DEPENDENT_REC_3"/>
    <property type="match status" value="1"/>
</dbReference>
<keyword evidence="2" id="KW-0732">Signal</keyword>
<feature type="domain" description="TonB-dependent receptor plug" evidence="3">
    <location>
        <begin position="115"/>
        <end position="220"/>
    </location>
</feature>
<dbReference type="InterPro" id="IPR008969">
    <property type="entry name" value="CarboxyPept-like_regulatory"/>
</dbReference>
<proteinExistence type="inferred from homology"/>
<comment type="similarity">
    <text evidence="1">Belongs to the TonB-dependent receptor family.</text>
</comment>